<evidence type="ECO:0000256" key="8">
    <source>
        <dbReference type="SAM" id="Phobius"/>
    </source>
</evidence>
<keyword evidence="11" id="KW-1185">Reference proteome</keyword>
<organism evidence="10 11">
    <name type="scientific">Lactuca saligna</name>
    <name type="common">Willowleaf lettuce</name>
    <dbReference type="NCBI Taxonomy" id="75948"/>
    <lineage>
        <taxon>Eukaryota</taxon>
        <taxon>Viridiplantae</taxon>
        <taxon>Streptophyta</taxon>
        <taxon>Embryophyta</taxon>
        <taxon>Tracheophyta</taxon>
        <taxon>Spermatophyta</taxon>
        <taxon>Magnoliopsida</taxon>
        <taxon>eudicotyledons</taxon>
        <taxon>Gunneridae</taxon>
        <taxon>Pentapetalae</taxon>
        <taxon>asterids</taxon>
        <taxon>campanulids</taxon>
        <taxon>Asterales</taxon>
        <taxon>Asteraceae</taxon>
        <taxon>Cichorioideae</taxon>
        <taxon>Cichorieae</taxon>
        <taxon>Lactucinae</taxon>
        <taxon>Lactuca</taxon>
    </lineage>
</organism>
<keyword evidence="6 8" id="KW-0472">Membrane</keyword>
<dbReference type="EMBL" id="OX465077">
    <property type="protein sequence ID" value="CAI9266745.1"/>
    <property type="molecule type" value="Genomic_DNA"/>
</dbReference>
<dbReference type="GO" id="GO:0016020">
    <property type="term" value="C:membrane"/>
    <property type="evidence" value="ECO:0007669"/>
    <property type="project" value="UniProtKB-SubCell"/>
</dbReference>
<sequence>MVGAKFLQVILEFLEEEGSGIILEAQAILDPEVLHTQASFEVTYRVGIWSSVLFCYLFKLQEVQQKVLMASRWSWRAIVVFIWWCAITSTTQAIWLDLPTSGTKCVSEEIQNHVVVLADYSLINGQEDAHMPTGATISVRVTSPYGNNLHHKENMTHGQFAFTTNESGNYLACFWVDGHHQGTKGLTVSLDWRIGIAAKDWESVAKKEKIDGVEFELRKLEGAVEAIHENLIYLKNREAEMREVSEKTNARVAWFSILSLGVCIAVSVLQLWYLKRFFHKKKLI</sequence>
<dbReference type="SMART" id="SM01190">
    <property type="entry name" value="EMP24_GP25L"/>
    <property type="match status" value="1"/>
</dbReference>
<keyword evidence="5 8" id="KW-1133">Transmembrane helix</keyword>
<evidence type="ECO:0000256" key="2">
    <source>
        <dbReference type="ARBA" id="ARBA00007104"/>
    </source>
</evidence>
<keyword evidence="4" id="KW-0732">Signal</keyword>
<dbReference type="PROSITE" id="PS50866">
    <property type="entry name" value="GOLD"/>
    <property type="match status" value="1"/>
</dbReference>
<evidence type="ECO:0000313" key="10">
    <source>
        <dbReference type="EMBL" id="CAI9266745.1"/>
    </source>
</evidence>
<feature type="transmembrane region" description="Helical" evidence="8">
    <location>
        <begin position="252"/>
        <end position="274"/>
    </location>
</feature>
<dbReference type="AlphaFoldDB" id="A0AA35Y6A9"/>
<evidence type="ECO:0000256" key="3">
    <source>
        <dbReference type="ARBA" id="ARBA00022692"/>
    </source>
</evidence>
<protein>
    <recommendedName>
        <fullName evidence="9">GOLD domain-containing protein</fullName>
    </recommendedName>
</protein>
<name>A0AA35Y6A9_LACSI</name>
<keyword evidence="3 7" id="KW-0812">Transmembrane</keyword>
<comment type="similarity">
    <text evidence="2 7">Belongs to the EMP24/GP25L family.</text>
</comment>
<feature type="domain" description="GOLD" evidence="9">
    <location>
        <begin position="103"/>
        <end position="219"/>
    </location>
</feature>
<dbReference type="Pfam" id="PF01105">
    <property type="entry name" value="EMP24_GP25L"/>
    <property type="match status" value="1"/>
</dbReference>
<evidence type="ECO:0000256" key="7">
    <source>
        <dbReference type="RuleBase" id="RU003827"/>
    </source>
</evidence>
<evidence type="ECO:0000256" key="1">
    <source>
        <dbReference type="ARBA" id="ARBA00004479"/>
    </source>
</evidence>
<reference evidence="10" key="1">
    <citation type="submission" date="2023-04" db="EMBL/GenBank/DDBJ databases">
        <authorList>
            <person name="Vijverberg K."/>
            <person name="Xiong W."/>
            <person name="Schranz E."/>
        </authorList>
    </citation>
    <scope>NUCLEOTIDE SEQUENCE</scope>
</reference>
<proteinExistence type="inferred from homology"/>
<evidence type="ECO:0000256" key="4">
    <source>
        <dbReference type="ARBA" id="ARBA00022729"/>
    </source>
</evidence>
<dbReference type="PANTHER" id="PTHR22811">
    <property type="entry name" value="TRANSMEMBRANE EMP24 DOMAIN-CONTAINING PROTEIN"/>
    <property type="match status" value="1"/>
</dbReference>
<dbReference type="InterPro" id="IPR009038">
    <property type="entry name" value="GOLD_dom"/>
</dbReference>
<evidence type="ECO:0000259" key="9">
    <source>
        <dbReference type="PROSITE" id="PS50866"/>
    </source>
</evidence>
<comment type="subcellular location">
    <subcellularLocation>
        <location evidence="1 7">Membrane</location>
        <topology evidence="1 7">Single-pass type I membrane protein</topology>
    </subcellularLocation>
</comment>
<accession>A0AA35Y6A9</accession>
<evidence type="ECO:0000256" key="6">
    <source>
        <dbReference type="ARBA" id="ARBA00023136"/>
    </source>
</evidence>
<evidence type="ECO:0000256" key="5">
    <source>
        <dbReference type="ARBA" id="ARBA00022989"/>
    </source>
</evidence>
<evidence type="ECO:0000313" key="11">
    <source>
        <dbReference type="Proteomes" id="UP001177003"/>
    </source>
</evidence>
<dbReference type="InterPro" id="IPR015720">
    <property type="entry name" value="Emp24-like"/>
</dbReference>
<dbReference type="Proteomes" id="UP001177003">
    <property type="component" value="Chromosome 1"/>
</dbReference>
<gene>
    <name evidence="10" type="ORF">LSALG_LOCUS7277</name>
</gene>